<evidence type="ECO:0000313" key="3">
    <source>
        <dbReference type="Proteomes" id="UP000078263"/>
    </source>
</evidence>
<dbReference type="STRING" id="1112.A9D12_02510"/>
<keyword evidence="3" id="KW-1185">Reference proteome</keyword>
<gene>
    <name evidence="2" type="ORF">A9D12_02510</name>
</gene>
<dbReference type="EMBL" id="CP016033">
    <property type="protein sequence ID" value="ANK14035.1"/>
    <property type="molecule type" value="Genomic_DNA"/>
</dbReference>
<sequence length="163" mass="16959">MKPIAKFFLTCAAAASLSAPVLPLAAQERPSPVVLAGDVKAVKTITEADGKQRTELVEPQTIVPGDRLVFGTDYSNTGNEAVTNFTVTNPLPEAVRLAPDAEAGLSVSVDGGKTWGTLAALTLANADGTTRAATHADVTHVRWVLESIAPGAKGRLTYPAIIR</sequence>
<accession>A0A192D7E6</accession>
<name>A0A192D7E6_9SPHN</name>
<proteinExistence type="predicted"/>
<dbReference type="KEGG" id="pns:A9D12_02510"/>
<keyword evidence="1" id="KW-0732">Signal</keyword>
<protein>
    <recommendedName>
        <fullName evidence="4">DUF11 domain-containing protein</fullName>
    </recommendedName>
</protein>
<evidence type="ECO:0000256" key="1">
    <source>
        <dbReference type="SAM" id="SignalP"/>
    </source>
</evidence>
<dbReference type="Proteomes" id="UP000078263">
    <property type="component" value="Chromosome"/>
</dbReference>
<evidence type="ECO:0000313" key="2">
    <source>
        <dbReference type="EMBL" id="ANK14035.1"/>
    </source>
</evidence>
<dbReference type="OrthoDB" id="7428387at2"/>
<feature type="chain" id="PRO_5008251858" description="DUF11 domain-containing protein" evidence="1">
    <location>
        <begin position="26"/>
        <end position="163"/>
    </location>
</feature>
<dbReference type="AlphaFoldDB" id="A0A192D7E6"/>
<organism evidence="2 3">
    <name type="scientific">Erythrobacter neustonensis</name>
    <dbReference type="NCBI Taxonomy" id="1112"/>
    <lineage>
        <taxon>Bacteria</taxon>
        <taxon>Pseudomonadati</taxon>
        <taxon>Pseudomonadota</taxon>
        <taxon>Alphaproteobacteria</taxon>
        <taxon>Sphingomonadales</taxon>
        <taxon>Erythrobacteraceae</taxon>
        <taxon>Erythrobacter/Porphyrobacter group</taxon>
        <taxon>Erythrobacter</taxon>
    </lineage>
</organism>
<evidence type="ECO:0008006" key="4">
    <source>
        <dbReference type="Google" id="ProtNLM"/>
    </source>
</evidence>
<feature type="signal peptide" evidence="1">
    <location>
        <begin position="1"/>
        <end position="25"/>
    </location>
</feature>
<reference evidence="2 3" key="1">
    <citation type="submission" date="2016-05" db="EMBL/GenBank/DDBJ databases">
        <title>Compelete Genome Sequence of Bacteriochlorophyll-Synthesizing Bacterium Porphyrobacter neustonensis DSM 9434.</title>
        <authorList>
            <person name="Shi X.-L."/>
            <person name="Wu Y.-H."/>
            <person name="Cheng H."/>
            <person name="Xu L."/>
            <person name="Zhang X.-Q."/>
            <person name="Wang C.-S."/>
            <person name="Xu X.-W."/>
        </authorList>
    </citation>
    <scope>NUCLEOTIDE SEQUENCE [LARGE SCALE GENOMIC DNA]</scope>
    <source>
        <strain evidence="2 3">DSM 9434</strain>
    </source>
</reference>